<dbReference type="Gramene" id="EFJ27222">
    <property type="protein sequence ID" value="EFJ27222"/>
    <property type="gene ID" value="SELMODRAFT_95672"/>
</dbReference>
<evidence type="ECO:0000256" key="11">
    <source>
        <dbReference type="SAM" id="Phobius"/>
    </source>
</evidence>
<dbReference type="InParanoid" id="D8R4B9"/>
<dbReference type="KEGG" id="smo:SELMODRAFT_230719"/>
<dbReference type="eggNOG" id="KOG4453">
    <property type="taxonomic scope" value="Eukaryota"/>
</dbReference>
<dbReference type="KEGG" id="smo:SELMODRAFT_95672"/>
<keyword evidence="6 11" id="KW-0812">Transmembrane</keyword>
<feature type="transmembrane region" description="Helical" evidence="11">
    <location>
        <begin position="202"/>
        <end position="220"/>
    </location>
</feature>
<name>D8R4B9_SELML</name>
<gene>
    <name evidence="13" type="ORF">SELMODRAFT_230719</name>
    <name evidence="12" type="ORF">SELMODRAFT_95672</name>
</gene>
<dbReference type="PANTHER" id="PTHR32523">
    <property type="entry name" value="PHYTOL KINASE 1, CHLOROPLASTIC"/>
    <property type="match status" value="1"/>
</dbReference>
<keyword evidence="9 11" id="KW-1133">Transmembrane helix</keyword>
<keyword evidence="5" id="KW-0808">Transferase</keyword>
<reference evidence="13 14" key="1">
    <citation type="journal article" date="2011" name="Science">
        <title>The Selaginella genome identifies genetic changes associated with the evolution of vascular plants.</title>
        <authorList>
            <person name="Banks J.A."/>
            <person name="Nishiyama T."/>
            <person name="Hasebe M."/>
            <person name="Bowman J.L."/>
            <person name="Gribskov M."/>
            <person name="dePamphilis C."/>
            <person name="Albert V.A."/>
            <person name="Aono N."/>
            <person name="Aoyama T."/>
            <person name="Ambrose B.A."/>
            <person name="Ashton N.W."/>
            <person name="Axtell M.J."/>
            <person name="Barker E."/>
            <person name="Barker M.S."/>
            <person name="Bennetzen J.L."/>
            <person name="Bonawitz N.D."/>
            <person name="Chapple C."/>
            <person name="Cheng C."/>
            <person name="Correa L.G."/>
            <person name="Dacre M."/>
            <person name="DeBarry J."/>
            <person name="Dreyer I."/>
            <person name="Elias M."/>
            <person name="Engstrom E.M."/>
            <person name="Estelle M."/>
            <person name="Feng L."/>
            <person name="Finet C."/>
            <person name="Floyd S.K."/>
            <person name="Frommer W.B."/>
            <person name="Fujita T."/>
            <person name="Gramzow L."/>
            <person name="Gutensohn M."/>
            <person name="Harholt J."/>
            <person name="Hattori M."/>
            <person name="Heyl A."/>
            <person name="Hirai T."/>
            <person name="Hiwatashi Y."/>
            <person name="Ishikawa M."/>
            <person name="Iwata M."/>
            <person name="Karol K.G."/>
            <person name="Koehler B."/>
            <person name="Kolukisaoglu U."/>
            <person name="Kubo M."/>
            <person name="Kurata T."/>
            <person name="Lalonde S."/>
            <person name="Li K."/>
            <person name="Li Y."/>
            <person name="Litt A."/>
            <person name="Lyons E."/>
            <person name="Manning G."/>
            <person name="Maruyama T."/>
            <person name="Michael T.P."/>
            <person name="Mikami K."/>
            <person name="Miyazaki S."/>
            <person name="Morinaga S."/>
            <person name="Murata T."/>
            <person name="Mueller-Roeber B."/>
            <person name="Nelson D.R."/>
            <person name="Obara M."/>
            <person name="Oguri Y."/>
            <person name="Olmstead R.G."/>
            <person name="Onodera N."/>
            <person name="Petersen B.L."/>
            <person name="Pils B."/>
            <person name="Prigge M."/>
            <person name="Rensing S.A."/>
            <person name="Riano-Pachon D.M."/>
            <person name="Roberts A.W."/>
            <person name="Sato Y."/>
            <person name="Scheller H.V."/>
            <person name="Schulz B."/>
            <person name="Schulz C."/>
            <person name="Shakirov E.V."/>
            <person name="Shibagaki N."/>
            <person name="Shinohara N."/>
            <person name="Shippen D.E."/>
            <person name="Soerensen I."/>
            <person name="Sotooka R."/>
            <person name="Sugimoto N."/>
            <person name="Sugita M."/>
            <person name="Sumikawa N."/>
            <person name="Tanurdzic M."/>
            <person name="Theissen G."/>
            <person name="Ulvskov P."/>
            <person name="Wakazuki S."/>
            <person name="Weng J.K."/>
            <person name="Willats W.W."/>
            <person name="Wipf D."/>
            <person name="Wolf P.G."/>
            <person name="Yang L."/>
            <person name="Zimmer A.D."/>
            <person name="Zhu Q."/>
            <person name="Mitros T."/>
            <person name="Hellsten U."/>
            <person name="Loque D."/>
            <person name="Otillar R."/>
            <person name="Salamov A."/>
            <person name="Schmutz J."/>
            <person name="Shapiro H."/>
            <person name="Lindquist E."/>
            <person name="Lucas S."/>
            <person name="Rokhsar D."/>
            <person name="Grigoriev I.V."/>
        </authorList>
    </citation>
    <scope>NUCLEOTIDE SEQUENCE [LARGE SCALE GENOMIC DNA]</scope>
</reference>
<feature type="transmembrane region" description="Helical" evidence="11">
    <location>
        <begin position="177"/>
        <end position="196"/>
    </location>
</feature>
<dbReference type="Proteomes" id="UP000001514">
    <property type="component" value="Unassembled WGS sequence"/>
</dbReference>
<evidence type="ECO:0000256" key="2">
    <source>
        <dbReference type="ARBA" id="ARBA00010794"/>
    </source>
</evidence>
<dbReference type="Gramene" id="EFJ33437">
    <property type="protein sequence ID" value="EFJ33437"/>
    <property type="gene ID" value="SELMODRAFT_230719"/>
</dbReference>
<evidence type="ECO:0000313" key="13">
    <source>
        <dbReference type="EMBL" id="EFJ33437.1"/>
    </source>
</evidence>
<feature type="transmembrane region" description="Helical" evidence="11">
    <location>
        <begin position="12"/>
        <end position="31"/>
    </location>
</feature>
<evidence type="ECO:0008006" key="15">
    <source>
        <dbReference type="Google" id="ProtNLM"/>
    </source>
</evidence>
<dbReference type="GO" id="GO:0031969">
    <property type="term" value="C:chloroplast membrane"/>
    <property type="evidence" value="ECO:0007669"/>
    <property type="project" value="UniProtKB-SubCell"/>
</dbReference>
<dbReference type="PANTHER" id="PTHR32523:SF7">
    <property type="entry name" value="FARNESOL KINASE, CHLOROPLASTIC"/>
    <property type="match status" value="1"/>
</dbReference>
<keyword evidence="3" id="KW-0150">Chloroplast</keyword>
<dbReference type="OMA" id="IQESSHM"/>
<dbReference type="EMBL" id="GL377571">
    <property type="protein sequence ID" value="EFJ33437.1"/>
    <property type="molecule type" value="Genomic_DNA"/>
</dbReference>
<protein>
    <recommendedName>
        <fullName evidence="15">Phytol kinase</fullName>
    </recommendedName>
</protein>
<feature type="transmembrane region" description="Helical" evidence="11">
    <location>
        <begin position="51"/>
        <end position="67"/>
    </location>
</feature>
<evidence type="ECO:0000256" key="4">
    <source>
        <dbReference type="ARBA" id="ARBA00022640"/>
    </source>
</evidence>
<keyword evidence="4" id="KW-0934">Plastid</keyword>
<evidence type="ECO:0000256" key="1">
    <source>
        <dbReference type="ARBA" id="ARBA00004508"/>
    </source>
</evidence>
<organism evidence="14">
    <name type="scientific">Selaginella moellendorffii</name>
    <name type="common">Spikemoss</name>
    <dbReference type="NCBI Taxonomy" id="88036"/>
    <lineage>
        <taxon>Eukaryota</taxon>
        <taxon>Viridiplantae</taxon>
        <taxon>Streptophyta</taxon>
        <taxon>Embryophyta</taxon>
        <taxon>Tracheophyta</taxon>
        <taxon>Lycopodiopsida</taxon>
        <taxon>Selaginellales</taxon>
        <taxon>Selaginellaceae</taxon>
        <taxon>Selaginella</taxon>
    </lineage>
</organism>
<dbReference type="OrthoDB" id="5673at2759"/>
<evidence type="ECO:0000256" key="9">
    <source>
        <dbReference type="ARBA" id="ARBA00022989"/>
    </source>
</evidence>
<keyword evidence="10 11" id="KW-0472">Membrane</keyword>
<accession>D8R4B9</accession>
<evidence type="ECO:0000313" key="14">
    <source>
        <dbReference type="Proteomes" id="UP000001514"/>
    </source>
</evidence>
<dbReference type="STRING" id="88036.D8R4B9"/>
<dbReference type="InterPro" id="IPR039606">
    <property type="entry name" value="Phytol/farnesol_kinase"/>
</dbReference>
<dbReference type="AlphaFoldDB" id="D8R4B9"/>
<dbReference type="HOGENOM" id="CLU_058561_5_0_1"/>
<comment type="similarity">
    <text evidence="2">Belongs to the polyprenol kinase family.</text>
</comment>
<evidence type="ECO:0000256" key="5">
    <source>
        <dbReference type="ARBA" id="ARBA00022679"/>
    </source>
</evidence>
<proteinExistence type="inferred from homology"/>
<comment type="subcellular location">
    <subcellularLocation>
        <location evidence="1">Plastid</location>
        <location evidence="1">Chloroplast membrane</location>
        <topology evidence="1">Multi-pass membrane protein</topology>
    </subcellularLocation>
</comment>
<keyword evidence="14" id="KW-1185">Reference proteome</keyword>
<evidence type="ECO:0000256" key="3">
    <source>
        <dbReference type="ARBA" id="ARBA00022528"/>
    </source>
</evidence>
<evidence type="ECO:0000256" key="10">
    <source>
        <dbReference type="ARBA" id="ARBA00023136"/>
    </source>
</evidence>
<evidence type="ECO:0000313" key="12">
    <source>
        <dbReference type="EMBL" id="EFJ27222.1"/>
    </source>
</evidence>
<evidence type="ECO:0000256" key="8">
    <source>
        <dbReference type="ARBA" id="ARBA00022946"/>
    </source>
</evidence>
<sequence>MGSVAPLPQQHQLGYDLLMSAVTLSGALGSLRFFDELAKRDVFDKKLSRKLVHICVGLIFMLFWPLFSDAPRARYLAAIAPLTNALRMVAFGTGLLENKAFVKAVSRDGHPRELLKGPLYYAITISIATLFFWRNSPCGVVTIANLCAGDGFADIFGRKYGRWKLPYNPNKSLQGSVAMFVMSAAFSMLYTFLFSQLGYFDMGVRTIIGIVAVSLATTVVESLPISSALDDNLTVPATAMAVGLLTL</sequence>
<evidence type="ECO:0000256" key="7">
    <source>
        <dbReference type="ARBA" id="ARBA00022777"/>
    </source>
</evidence>
<feature type="transmembrane region" description="Helical" evidence="11">
    <location>
        <begin position="117"/>
        <end position="133"/>
    </location>
</feature>
<dbReference type="EMBL" id="GL377582">
    <property type="protein sequence ID" value="EFJ27222.1"/>
    <property type="molecule type" value="Genomic_DNA"/>
</dbReference>
<dbReference type="GO" id="GO:0016301">
    <property type="term" value="F:kinase activity"/>
    <property type="evidence" value="ECO:0000318"/>
    <property type="project" value="GO_Central"/>
</dbReference>
<keyword evidence="8" id="KW-0809">Transit peptide</keyword>
<keyword evidence="7" id="KW-0418">Kinase</keyword>
<feature type="transmembrane region" description="Helical" evidence="11">
    <location>
        <begin position="73"/>
        <end position="96"/>
    </location>
</feature>
<evidence type="ECO:0000256" key="6">
    <source>
        <dbReference type="ARBA" id="ARBA00022692"/>
    </source>
</evidence>